<evidence type="ECO:0000259" key="4">
    <source>
        <dbReference type="PROSITE" id="PS51203"/>
    </source>
</evidence>
<keyword evidence="7" id="KW-1185">Reference proteome</keyword>
<evidence type="ECO:0000313" key="7">
    <source>
        <dbReference type="Proteomes" id="UP001620626"/>
    </source>
</evidence>
<evidence type="ECO:0000256" key="2">
    <source>
        <dbReference type="ARBA" id="ARBA00022737"/>
    </source>
</evidence>
<dbReference type="Pfam" id="PF04969">
    <property type="entry name" value="CS"/>
    <property type="match status" value="2"/>
</dbReference>
<feature type="domain" description="CS" evidence="4">
    <location>
        <begin position="96"/>
        <end position="180"/>
    </location>
</feature>
<name>A0ABD2HTM5_9BILA</name>
<protein>
    <recommendedName>
        <fullName evidence="8">Cysteine and histidine-rich domain-containing protein 1</fullName>
    </recommendedName>
</protein>
<accession>A0ABD2HTM5</accession>
<dbReference type="Gene3D" id="2.60.40.790">
    <property type="match status" value="2"/>
</dbReference>
<evidence type="ECO:0000256" key="3">
    <source>
        <dbReference type="ARBA" id="ARBA00022833"/>
    </source>
</evidence>
<dbReference type="PROSITE" id="PS51203">
    <property type="entry name" value="CS"/>
    <property type="match status" value="2"/>
</dbReference>
<dbReference type="SUPFAM" id="SSF49764">
    <property type="entry name" value="HSP20-like chaperones"/>
    <property type="match status" value="2"/>
</dbReference>
<dbReference type="InterPro" id="IPR008978">
    <property type="entry name" value="HSP20-like_chaperone"/>
</dbReference>
<dbReference type="PANTHER" id="PTHR46983">
    <property type="entry name" value="CYSTEINE AND HISTIDINE-RICH DOMAIN-CONTAINING PROTEIN 1"/>
    <property type="match status" value="1"/>
</dbReference>
<sequence length="414" mass="46455">MIPLNVQIAESTLKVLQTKTPGTEIEQNATAGAHCTNNTCKKSDAEECFFHPGNAVFHEGLKYWSCCGRKTTDFTTFLDQLGCTRGKHCWKKKEIVTNAREDWFQRGGQVHITIYCKGALPSETSAKSDGLTLEVTINGSIKRYELFGEIAPSESVVHISERKVEIVLKQVAKIGWPKLLKEQTTELAQSSDCEQQQLQPQQKDDDKQQEVLMWNGLNEPSERFTTQKAMIPLNVQIAESTLKVLQTKTPGTEIEQNATAGAHCTNNTCKKSDAEECFFHPGNAVFHEGLKYWSCCERKTTDFTTFLDQLGCTRGKHCWKKKEIVTNAREDWFQRGGQVHITIYCKGALPSETSAKSDGLTLEVTINGSTKRYELFGEIAPSESVVHISERKVEIVLKQVAKIGWPKLCYDPPN</sequence>
<dbReference type="AlphaFoldDB" id="A0ABD2HTM5"/>
<dbReference type="InterPro" id="IPR007052">
    <property type="entry name" value="CS_dom"/>
</dbReference>
<keyword evidence="2" id="KW-0677">Repeat</keyword>
<dbReference type="PROSITE" id="PS51401">
    <property type="entry name" value="CHORD"/>
    <property type="match status" value="2"/>
</dbReference>
<reference evidence="6 7" key="1">
    <citation type="submission" date="2024-10" db="EMBL/GenBank/DDBJ databases">
        <authorList>
            <person name="Kim D."/>
        </authorList>
    </citation>
    <scope>NUCLEOTIDE SEQUENCE [LARGE SCALE GENOMIC DNA]</scope>
    <source>
        <strain evidence="6">BH-2024</strain>
    </source>
</reference>
<feature type="domain" description="CHORD" evidence="5">
    <location>
        <begin position="264"/>
        <end position="317"/>
    </location>
</feature>
<evidence type="ECO:0000256" key="1">
    <source>
        <dbReference type="ARBA" id="ARBA00022723"/>
    </source>
</evidence>
<feature type="domain" description="CS" evidence="4">
    <location>
        <begin position="325"/>
        <end position="409"/>
    </location>
</feature>
<evidence type="ECO:0000259" key="5">
    <source>
        <dbReference type="PROSITE" id="PS51401"/>
    </source>
</evidence>
<evidence type="ECO:0000313" key="6">
    <source>
        <dbReference type="EMBL" id="KAL3071734.1"/>
    </source>
</evidence>
<dbReference type="PANTHER" id="PTHR46983:SF3">
    <property type="entry name" value="CHPADIPLOID STATE MAINTENANCE PROTEIN CHPA"/>
    <property type="match status" value="1"/>
</dbReference>
<comment type="caution">
    <text evidence="6">The sequence shown here is derived from an EMBL/GenBank/DDBJ whole genome shotgun (WGS) entry which is preliminary data.</text>
</comment>
<keyword evidence="3" id="KW-0862">Zinc</keyword>
<organism evidence="6 7">
    <name type="scientific">Heterodera trifolii</name>
    <dbReference type="NCBI Taxonomy" id="157864"/>
    <lineage>
        <taxon>Eukaryota</taxon>
        <taxon>Metazoa</taxon>
        <taxon>Ecdysozoa</taxon>
        <taxon>Nematoda</taxon>
        <taxon>Chromadorea</taxon>
        <taxon>Rhabditida</taxon>
        <taxon>Tylenchina</taxon>
        <taxon>Tylenchomorpha</taxon>
        <taxon>Tylenchoidea</taxon>
        <taxon>Heteroderidae</taxon>
        <taxon>Heteroderinae</taxon>
        <taxon>Heterodera</taxon>
    </lineage>
</organism>
<dbReference type="InterPro" id="IPR007051">
    <property type="entry name" value="CHORD_dom"/>
</dbReference>
<evidence type="ECO:0008006" key="8">
    <source>
        <dbReference type="Google" id="ProtNLM"/>
    </source>
</evidence>
<dbReference type="InterPro" id="IPR039790">
    <property type="entry name" value="CHRD1"/>
</dbReference>
<dbReference type="EMBL" id="JBICBT010001357">
    <property type="protein sequence ID" value="KAL3071734.1"/>
    <property type="molecule type" value="Genomic_DNA"/>
</dbReference>
<dbReference type="Gene3D" id="4.10.1130.20">
    <property type="match status" value="2"/>
</dbReference>
<proteinExistence type="predicted"/>
<feature type="domain" description="CHORD" evidence="5">
    <location>
        <begin position="35"/>
        <end position="88"/>
    </location>
</feature>
<dbReference type="CDD" id="cd06466">
    <property type="entry name" value="p23_CS_SGT1_like"/>
    <property type="match status" value="2"/>
</dbReference>
<dbReference type="Proteomes" id="UP001620626">
    <property type="component" value="Unassembled WGS sequence"/>
</dbReference>
<dbReference type="GO" id="GO:0046872">
    <property type="term" value="F:metal ion binding"/>
    <property type="evidence" value="ECO:0007669"/>
    <property type="project" value="UniProtKB-KW"/>
</dbReference>
<dbReference type="Pfam" id="PF04968">
    <property type="entry name" value="CHORD"/>
    <property type="match status" value="2"/>
</dbReference>
<gene>
    <name evidence="6" type="ORF">niasHT_035635</name>
</gene>
<keyword evidence="1" id="KW-0479">Metal-binding</keyword>